<accession>A0A2L0EUW6</accession>
<dbReference type="EMBL" id="CP012673">
    <property type="protein sequence ID" value="AUX43065.1"/>
    <property type="molecule type" value="Genomic_DNA"/>
</dbReference>
<proteinExistence type="predicted"/>
<protein>
    <submittedName>
        <fullName evidence="1">Uncharacterized protein</fullName>
    </submittedName>
</protein>
<evidence type="ECO:0000313" key="2">
    <source>
        <dbReference type="Proteomes" id="UP000238348"/>
    </source>
</evidence>
<organism evidence="1 2">
    <name type="scientific">Sorangium cellulosum</name>
    <name type="common">Polyangium cellulosum</name>
    <dbReference type="NCBI Taxonomy" id="56"/>
    <lineage>
        <taxon>Bacteria</taxon>
        <taxon>Pseudomonadati</taxon>
        <taxon>Myxococcota</taxon>
        <taxon>Polyangia</taxon>
        <taxon>Polyangiales</taxon>
        <taxon>Polyangiaceae</taxon>
        <taxon>Sorangium</taxon>
    </lineage>
</organism>
<sequence>MQKPPCTSSARASGDGTPAAKLVHRVSLAFSTIRSLVVESSAPAALLAGLAIIPAIVSPVVRVGLIRVGNGCGPPL</sequence>
<reference evidence="1 2" key="1">
    <citation type="submission" date="2015-09" db="EMBL/GenBank/DDBJ databases">
        <title>Sorangium comparison.</title>
        <authorList>
            <person name="Zaburannyi N."/>
            <person name="Bunk B."/>
            <person name="Overmann J."/>
            <person name="Mueller R."/>
        </authorList>
    </citation>
    <scope>NUCLEOTIDE SEQUENCE [LARGE SCALE GENOMIC DNA]</scope>
    <source>
        <strain evidence="1 2">So ce26</strain>
    </source>
</reference>
<dbReference type="AlphaFoldDB" id="A0A2L0EUW6"/>
<gene>
    <name evidence="1" type="ORF">SOCE26_045050</name>
</gene>
<evidence type="ECO:0000313" key="1">
    <source>
        <dbReference type="EMBL" id="AUX43065.1"/>
    </source>
</evidence>
<name>A0A2L0EUW6_SORCE</name>
<dbReference type="Proteomes" id="UP000238348">
    <property type="component" value="Chromosome"/>
</dbReference>